<keyword evidence="2" id="KW-1185">Reference proteome</keyword>
<dbReference type="EMBL" id="JN371769">
    <property type="protein sequence ID" value="AFD02921.1"/>
    <property type="molecule type" value="Genomic_DNA"/>
</dbReference>
<dbReference type="OrthoDB" id="29369at10239"/>
<sequence length="70" mass="8356">MSWNLIPWSEQTTNVMATMTYEDLIVKLQQLDANQLKKNVAIYDEHLNEKVLVHNELIFFDNNQFPYLKI</sequence>
<evidence type="ECO:0000313" key="2">
    <source>
        <dbReference type="Proteomes" id="UP000007597"/>
    </source>
</evidence>
<evidence type="ECO:0000313" key="1">
    <source>
        <dbReference type="EMBL" id="AFD02921.1"/>
    </source>
</evidence>
<dbReference type="Proteomes" id="UP000007597">
    <property type="component" value="Segment"/>
</dbReference>
<name>H8ZN60_9CAUD</name>
<organism evidence="1 2">
    <name type="scientific">Synechococcus phage metaG-MbCM1</name>
    <dbReference type="NCBI Taxonomy" id="1079999"/>
    <lineage>
        <taxon>Viruses</taxon>
        <taxon>Duplodnaviria</taxon>
        <taxon>Heunggongvirae</taxon>
        <taxon>Uroviricota</taxon>
        <taxon>Caudoviricetes</taxon>
        <taxon>Pantevenvirales</taxon>
        <taxon>Kyanoviridae</taxon>
        <taxon>Galenevirus</taxon>
        <taxon>Galenevirus mbcm1</taxon>
    </lineage>
</organism>
<dbReference type="KEGG" id="vg:14005345"/>
<dbReference type="RefSeq" id="YP_007001572.1">
    <property type="nucleotide sequence ID" value="NC_019443.1"/>
</dbReference>
<accession>H8ZN60</accession>
<dbReference type="GeneID" id="14005345"/>
<protein>
    <submittedName>
        <fullName evidence="1">Uncharacterized protein</fullName>
    </submittedName>
</protein>
<proteinExistence type="predicted"/>
<reference evidence="1 2" key="1">
    <citation type="submission" date="2011-07" db="EMBL/GenBank/DDBJ databases">
        <title>Viral Tagging: a high-throughput approach to explore virus-host interactions.</title>
        <authorList>
            <person name="Deng L."/>
            <person name="Sullivan M.B."/>
            <person name="Poulos B."/>
            <person name="Ignacio Espinoza J.C."/>
        </authorList>
    </citation>
    <scope>NUCLEOTIDE SEQUENCE [LARGE SCALE GENOMIC DNA]</scope>
</reference>